<dbReference type="InterPro" id="IPR017850">
    <property type="entry name" value="Alkaline_phosphatase_core_sf"/>
</dbReference>
<protein>
    <recommendedName>
        <fullName evidence="2">AP3A hydrolase</fullName>
    </recommendedName>
</protein>
<dbReference type="SUPFAM" id="SSF53649">
    <property type="entry name" value="Alkaline phosphatase-like"/>
    <property type="match status" value="1"/>
</dbReference>
<name>A0A7S0BLB5_9RHOD</name>
<dbReference type="PANTHER" id="PTHR10151">
    <property type="entry name" value="ECTONUCLEOTIDE PYROPHOSPHATASE/PHOSPHODIESTERASE"/>
    <property type="match status" value="1"/>
</dbReference>
<dbReference type="PANTHER" id="PTHR10151:SF120">
    <property type="entry name" value="BIS(5'-ADENOSYL)-TRIPHOSPHATASE"/>
    <property type="match status" value="1"/>
</dbReference>
<dbReference type="InterPro" id="IPR002591">
    <property type="entry name" value="Phosphodiest/P_Trfase"/>
</dbReference>
<organism evidence="1">
    <name type="scientific">Rhodosorus marinus</name>
    <dbReference type="NCBI Taxonomy" id="101924"/>
    <lineage>
        <taxon>Eukaryota</taxon>
        <taxon>Rhodophyta</taxon>
        <taxon>Stylonematophyceae</taxon>
        <taxon>Stylonematales</taxon>
        <taxon>Stylonemataceae</taxon>
        <taxon>Rhodosorus</taxon>
    </lineage>
</organism>
<evidence type="ECO:0000313" key="1">
    <source>
        <dbReference type="EMBL" id="CAD8396353.1"/>
    </source>
</evidence>
<proteinExistence type="predicted"/>
<dbReference type="GO" id="GO:0016787">
    <property type="term" value="F:hydrolase activity"/>
    <property type="evidence" value="ECO:0007669"/>
    <property type="project" value="UniProtKB-ARBA"/>
</dbReference>
<gene>
    <name evidence="1" type="ORF">RMAR0315_LOCUS6340</name>
</gene>
<dbReference type="Gene3D" id="3.40.720.10">
    <property type="entry name" value="Alkaline Phosphatase, subunit A"/>
    <property type="match status" value="1"/>
</dbReference>
<reference evidence="1" key="1">
    <citation type="submission" date="2021-01" db="EMBL/GenBank/DDBJ databases">
        <authorList>
            <person name="Corre E."/>
            <person name="Pelletier E."/>
            <person name="Niang G."/>
            <person name="Scheremetjew M."/>
            <person name="Finn R."/>
            <person name="Kale V."/>
            <person name="Holt S."/>
            <person name="Cochrane G."/>
            <person name="Meng A."/>
            <person name="Brown T."/>
            <person name="Cohen L."/>
        </authorList>
    </citation>
    <scope>NUCLEOTIDE SEQUENCE</scope>
    <source>
        <strain evidence="1">UTEX LB 2760</strain>
    </source>
</reference>
<dbReference type="AlphaFoldDB" id="A0A7S0BLB5"/>
<dbReference type="Pfam" id="PF01663">
    <property type="entry name" value="Phosphodiest"/>
    <property type="match status" value="1"/>
</dbReference>
<evidence type="ECO:0008006" key="2">
    <source>
        <dbReference type="Google" id="ProtNLM"/>
    </source>
</evidence>
<accession>A0A7S0BLB5</accession>
<sequence>MSEGHGTEESDLQRVTDWTSREMLMPCLDGSNLVHVSRAIASVCGVPDALFKPLECSRDRERTEGISQLIGDPKHLVLLLLDGLGVNAMELHLPSDSFLRRHVKMEIRSVFPATTSAAVTSVLSGRYPSDHGLLGWTLHENDDLLVHPLPFAVAPHYDPAKDHGVNDKDFYASVRPGTIGLIPRRKRVISAYANSDFTLALCSSLEQVPAHSFEECLSKLEESWRMERNTPSFAYVYYNEPDRQEHKHGHEDEIVKKTITSINDELEGFWRRNEDIEDKKIIITADHGHLVVSADNKLIIDQEADSELLECLRHKPTVEPRSPCFHVKSGCREIFAQRFRKSRFSSRFALISAEVAEDIELFGPKPLSTRARQSLGDFVALTTDRVALFQEHPDAFVGFHGGMTPSEMRIPLIVLD</sequence>
<dbReference type="EMBL" id="HBEK01011552">
    <property type="protein sequence ID" value="CAD8396353.1"/>
    <property type="molecule type" value="Transcribed_RNA"/>
</dbReference>